<dbReference type="EMBL" id="JANJQO010001529">
    <property type="protein sequence ID" value="KAJ2970475.1"/>
    <property type="molecule type" value="Genomic_DNA"/>
</dbReference>
<organism evidence="1 2">
    <name type="scientific">Zarea fungicola</name>
    <dbReference type="NCBI Taxonomy" id="93591"/>
    <lineage>
        <taxon>Eukaryota</taxon>
        <taxon>Fungi</taxon>
        <taxon>Dikarya</taxon>
        <taxon>Ascomycota</taxon>
        <taxon>Pezizomycotina</taxon>
        <taxon>Sordariomycetes</taxon>
        <taxon>Hypocreomycetidae</taxon>
        <taxon>Hypocreales</taxon>
        <taxon>Cordycipitaceae</taxon>
        <taxon>Zarea</taxon>
    </lineage>
</organism>
<evidence type="ECO:0000313" key="1">
    <source>
        <dbReference type="EMBL" id="KAJ2970475.1"/>
    </source>
</evidence>
<gene>
    <name evidence="1" type="ORF">NQ176_g8170</name>
</gene>
<name>A0ACC1MTX9_9HYPO</name>
<accession>A0ACC1MTX9</accession>
<protein>
    <submittedName>
        <fullName evidence="1">Uncharacterized protein</fullName>
    </submittedName>
</protein>
<keyword evidence="2" id="KW-1185">Reference proteome</keyword>
<proteinExistence type="predicted"/>
<evidence type="ECO:0000313" key="2">
    <source>
        <dbReference type="Proteomes" id="UP001143910"/>
    </source>
</evidence>
<comment type="caution">
    <text evidence="1">The sequence shown here is derived from an EMBL/GenBank/DDBJ whole genome shotgun (WGS) entry which is preliminary data.</text>
</comment>
<dbReference type="Proteomes" id="UP001143910">
    <property type="component" value="Unassembled WGS sequence"/>
</dbReference>
<sequence>MSSQHGYVADLITGPPPTEMGYNRLGKSGLKISKIILGAMSYGSKDWQRWVLEEDEALPLLEYAYKVGLNTWDTSDLYSNGVSEEIIAKALKVYSIPREGIVIMTKCRFATSAPGEPQLSVYAATVNDGRMVNRAGLSRKHIFDAVQASVKRLGTYIDVLQIQRMDPDVPREEIMKALNDVVEQGLVRYIGASSMPAWEFQALQNVAQAHGWHKFISMQNYYNLLYREEEREMIPYCKDTGVGCIPWSSVARGVLARPWNNLAKDASLRAEHDATLARLYGTANQADKAIVDAVQEVASDRQLPMAVIAAAWCLHKGVNPIMGLNSKKRIDEAVLATKTMLTSDEIAKLEAAYQPKNVIGY</sequence>
<reference evidence="1" key="1">
    <citation type="submission" date="2022-08" db="EMBL/GenBank/DDBJ databases">
        <title>Genome Sequence of Lecanicillium fungicola.</title>
        <authorList>
            <person name="Buettner E."/>
        </authorList>
    </citation>
    <scope>NUCLEOTIDE SEQUENCE</scope>
    <source>
        <strain evidence="1">Babe33</strain>
    </source>
</reference>